<dbReference type="PROSITE" id="PS51063">
    <property type="entry name" value="HTH_CRP_2"/>
    <property type="match status" value="1"/>
</dbReference>
<evidence type="ECO:0000256" key="2">
    <source>
        <dbReference type="ARBA" id="ARBA00023125"/>
    </source>
</evidence>
<dbReference type="InterPro" id="IPR012318">
    <property type="entry name" value="HTH_CRP"/>
</dbReference>
<dbReference type="SUPFAM" id="SSF51206">
    <property type="entry name" value="cAMP-binding domain-like"/>
    <property type="match status" value="1"/>
</dbReference>
<keyword evidence="2" id="KW-0238">DNA-binding</keyword>
<dbReference type="SUPFAM" id="SSF46785">
    <property type="entry name" value="Winged helix' DNA-binding domain"/>
    <property type="match status" value="1"/>
</dbReference>
<evidence type="ECO:0000313" key="6">
    <source>
        <dbReference type="EMBL" id="MFD0915417.1"/>
    </source>
</evidence>
<dbReference type="InterPro" id="IPR050397">
    <property type="entry name" value="Env_Response_Regulators"/>
</dbReference>
<keyword evidence="7" id="KW-1185">Reference proteome</keyword>
<dbReference type="InterPro" id="IPR036388">
    <property type="entry name" value="WH-like_DNA-bd_sf"/>
</dbReference>
<dbReference type="Gene3D" id="2.60.120.10">
    <property type="entry name" value="Jelly Rolls"/>
    <property type="match status" value="1"/>
</dbReference>
<keyword evidence="3" id="KW-0804">Transcription</keyword>
<dbReference type="PANTHER" id="PTHR24567:SF28">
    <property type="entry name" value="LISTERIOLYSIN REGULATORY PROTEIN"/>
    <property type="match status" value="1"/>
</dbReference>
<dbReference type="Gene3D" id="1.10.10.10">
    <property type="entry name" value="Winged helix-like DNA-binding domain superfamily/Winged helix DNA-binding domain"/>
    <property type="match status" value="1"/>
</dbReference>
<dbReference type="SMART" id="SM00100">
    <property type="entry name" value="cNMP"/>
    <property type="match status" value="1"/>
</dbReference>
<dbReference type="PRINTS" id="PR00034">
    <property type="entry name" value="HTHCRP"/>
</dbReference>
<dbReference type="Proteomes" id="UP001597101">
    <property type="component" value="Unassembled WGS sequence"/>
</dbReference>
<evidence type="ECO:0000259" key="5">
    <source>
        <dbReference type="PROSITE" id="PS51063"/>
    </source>
</evidence>
<dbReference type="CDD" id="cd00038">
    <property type="entry name" value="CAP_ED"/>
    <property type="match status" value="1"/>
</dbReference>
<evidence type="ECO:0000256" key="3">
    <source>
        <dbReference type="ARBA" id="ARBA00023163"/>
    </source>
</evidence>
<reference evidence="7" key="1">
    <citation type="journal article" date="2019" name="Int. J. Syst. Evol. Microbiol.">
        <title>The Global Catalogue of Microorganisms (GCM) 10K type strain sequencing project: providing services to taxonomists for standard genome sequencing and annotation.</title>
        <authorList>
            <consortium name="The Broad Institute Genomics Platform"/>
            <consortium name="The Broad Institute Genome Sequencing Center for Infectious Disease"/>
            <person name="Wu L."/>
            <person name="Ma J."/>
        </authorList>
    </citation>
    <scope>NUCLEOTIDE SEQUENCE [LARGE SCALE GENOMIC DNA]</scope>
    <source>
        <strain evidence="7">CCUG 60023</strain>
    </source>
</reference>
<dbReference type="RefSeq" id="WP_377211261.1">
    <property type="nucleotide sequence ID" value="NZ_JBHTJV010000002.1"/>
</dbReference>
<protein>
    <submittedName>
        <fullName evidence="6">Crp/Fnr family transcriptional regulator</fullName>
    </submittedName>
</protein>
<dbReference type="EMBL" id="JBHTJV010000002">
    <property type="protein sequence ID" value="MFD0915417.1"/>
    <property type="molecule type" value="Genomic_DNA"/>
</dbReference>
<dbReference type="SMART" id="SM00419">
    <property type="entry name" value="HTH_CRP"/>
    <property type="match status" value="1"/>
</dbReference>
<accession>A0ABW3FGB0</accession>
<keyword evidence="1" id="KW-0805">Transcription regulation</keyword>
<sequence length="234" mass="25493">MTKLDPSLIQNLPPFAGITDADLKLLLEPAKSIRVKKGDHVFEQGEEAGSFFLLLDGAVRVVKITPIGEQIIARFIAPGELLGIALALGFSQYPANAVAAADCVILEWPNSIWAETIAKFPTFSTNTYKIVGARLQETQERIVEMATERVEQRVANALVKLSKQIGRKTDDGLLIDFPISRQDISEMTGTTLHTVSRLLSRWEQDGIVKSGRQKITVSNGDTLLQIAGSHSGAV</sequence>
<name>A0ABW3FGB0_9HYPH</name>
<evidence type="ECO:0000259" key="4">
    <source>
        <dbReference type="PROSITE" id="PS50042"/>
    </source>
</evidence>
<proteinExistence type="predicted"/>
<dbReference type="InterPro" id="IPR000595">
    <property type="entry name" value="cNMP-bd_dom"/>
</dbReference>
<dbReference type="Pfam" id="PF13545">
    <property type="entry name" value="HTH_Crp_2"/>
    <property type="match status" value="1"/>
</dbReference>
<feature type="domain" description="Cyclic nucleotide-binding" evidence="4">
    <location>
        <begin position="14"/>
        <end position="106"/>
    </location>
</feature>
<dbReference type="InterPro" id="IPR018490">
    <property type="entry name" value="cNMP-bd_dom_sf"/>
</dbReference>
<comment type="caution">
    <text evidence="6">The sequence shown here is derived from an EMBL/GenBank/DDBJ whole genome shotgun (WGS) entry which is preliminary data.</text>
</comment>
<evidence type="ECO:0000313" key="7">
    <source>
        <dbReference type="Proteomes" id="UP001597101"/>
    </source>
</evidence>
<dbReference type="Pfam" id="PF00027">
    <property type="entry name" value="cNMP_binding"/>
    <property type="match status" value="1"/>
</dbReference>
<dbReference type="InterPro" id="IPR036390">
    <property type="entry name" value="WH_DNA-bd_sf"/>
</dbReference>
<evidence type="ECO:0000256" key="1">
    <source>
        <dbReference type="ARBA" id="ARBA00023015"/>
    </source>
</evidence>
<dbReference type="InterPro" id="IPR014710">
    <property type="entry name" value="RmlC-like_jellyroll"/>
</dbReference>
<dbReference type="PROSITE" id="PS50042">
    <property type="entry name" value="CNMP_BINDING_3"/>
    <property type="match status" value="1"/>
</dbReference>
<dbReference type="PANTHER" id="PTHR24567">
    <property type="entry name" value="CRP FAMILY TRANSCRIPTIONAL REGULATORY PROTEIN"/>
    <property type="match status" value="1"/>
</dbReference>
<gene>
    <name evidence="6" type="ORF">ACFQ14_03255</name>
</gene>
<organism evidence="6 7">
    <name type="scientific">Pseudahrensia aquimaris</name>
    <dbReference type="NCBI Taxonomy" id="744461"/>
    <lineage>
        <taxon>Bacteria</taxon>
        <taxon>Pseudomonadati</taxon>
        <taxon>Pseudomonadota</taxon>
        <taxon>Alphaproteobacteria</taxon>
        <taxon>Hyphomicrobiales</taxon>
        <taxon>Ahrensiaceae</taxon>
        <taxon>Pseudahrensia</taxon>
    </lineage>
</organism>
<dbReference type="CDD" id="cd00092">
    <property type="entry name" value="HTH_CRP"/>
    <property type="match status" value="1"/>
</dbReference>
<feature type="domain" description="HTH crp-type" evidence="5">
    <location>
        <begin position="148"/>
        <end position="221"/>
    </location>
</feature>